<accession>A0ABR2J673</accession>
<dbReference type="EMBL" id="JAPCWZ010000003">
    <property type="protein sequence ID" value="KAK8873041.1"/>
    <property type="molecule type" value="Genomic_DNA"/>
</dbReference>
<keyword evidence="2" id="KW-0472">Membrane</keyword>
<feature type="transmembrane region" description="Helical" evidence="2">
    <location>
        <begin position="222"/>
        <end position="239"/>
    </location>
</feature>
<reference evidence="3 4" key="1">
    <citation type="journal article" date="2024" name="IMA Fungus">
        <title>Apiospora arundinis, a panoply of carbohydrate-active enzymes and secondary metabolites.</title>
        <authorList>
            <person name="Sorensen T."/>
            <person name="Petersen C."/>
            <person name="Muurmann A.T."/>
            <person name="Christiansen J.V."/>
            <person name="Brundto M.L."/>
            <person name="Overgaard C.K."/>
            <person name="Boysen A.T."/>
            <person name="Wollenberg R.D."/>
            <person name="Larsen T.O."/>
            <person name="Sorensen J.L."/>
            <person name="Nielsen K.L."/>
            <person name="Sondergaard T.E."/>
        </authorList>
    </citation>
    <scope>NUCLEOTIDE SEQUENCE [LARGE SCALE GENOMIC DNA]</scope>
    <source>
        <strain evidence="3 4">AAU 773</strain>
    </source>
</reference>
<keyword evidence="2" id="KW-0812">Transmembrane</keyword>
<comment type="caution">
    <text evidence="3">The sequence shown here is derived from an EMBL/GenBank/DDBJ whole genome shotgun (WGS) entry which is preliminary data.</text>
</comment>
<name>A0ABR2J673_9PEZI</name>
<organism evidence="3 4">
    <name type="scientific">Apiospora arundinis</name>
    <dbReference type="NCBI Taxonomy" id="335852"/>
    <lineage>
        <taxon>Eukaryota</taxon>
        <taxon>Fungi</taxon>
        <taxon>Dikarya</taxon>
        <taxon>Ascomycota</taxon>
        <taxon>Pezizomycotina</taxon>
        <taxon>Sordariomycetes</taxon>
        <taxon>Xylariomycetidae</taxon>
        <taxon>Amphisphaeriales</taxon>
        <taxon>Apiosporaceae</taxon>
        <taxon>Apiospora</taxon>
    </lineage>
</organism>
<dbReference type="PANTHER" id="PTHR37488:SF2">
    <property type="entry name" value="DUF1275 DOMAIN-CONTAINING PROTEIN"/>
    <property type="match status" value="1"/>
</dbReference>
<feature type="transmembrane region" description="Helical" evidence="2">
    <location>
        <begin position="100"/>
        <end position="121"/>
    </location>
</feature>
<evidence type="ECO:0000256" key="1">
    <source>
        <dbReference type="SAM" id="MobiDB-lite"/>
    </source>
</evidence>
<feature type="transmembrane region" description="Helical" evidence="2">
    <location>
        <begin position="133"/>
        <end position="156"/>
    </location>
</feature>
<dbReference type="Pfam" id="PF06912">
    <property type="entry name" value="DUF1275"/>
    <property type="match status" value="1"/>
</dbReference>
<keyword evidence="4" id="KW-1185">Reference proteome</keyword>
<feature type="region of interest" description="Disordered" evidence="1">
    <location>
        <begin position="1"/>
        <end position="29"/>
    </location>
</feature>
<dbReference type="PANTHER" id="PTHR37488">
    <property type="entry name" value="DUF1275 DOMAIN-CONTAINING PROTEIN"/>
    <property type="match status" value="1"/>
</dbReference>
<feature type="transmembrane region" description="Helical" evidence="2">
    <location>
        <begin position="162"/>
        <end position="181"/>
    </location>
</feature>
<evidence type="ECO:0000313" key="4">
    <source>
        <dbReference type="Proteomes" id="UP001390339"/>
    </source>
</evidence>
<dbReference type="InterPro" id="IPR010699">
    <property type="entry name" value="DUF1275"/>
</dbReference>
<gene>
    <name evidence="3" type="ORF">PGQ11_003555</name>
</gene>
<evidence type="ECO:0008006" key="5">
    <source>
        <dbReference type="Google" id="ProtNLM"/>
    </source>
</evidence>
<feature type="transmembrane region" description="Helical" evidence="2">
    <location>
        <begin position="245"/>
        <end position="264"/>
    </location>
</feature>
<proteinExistence type="predicted"/>
<protein>
    <recommendedName>
        <fullName evidence="5">DUF1275 domain protein</fullName>
    </recommendedName>
</protein>
<feature type="compositionally biased region" description="Polar residues" evidence="1">
    <location>
        <begin position="1"/>
        <end position="11"/>
    </location>
</feature>
<evidence type="ECO:0000256" key="2">
    <source>
        <dbReference type="SAM" id="Phobius"/>
    </source>
</evidence>
<keyword evidence="2" id="KW-1133">Transmembrane helix</keyword>
<sequence length="280" mass="30100">MEPPNETTPATYSHKVGTRHGPSERQQTESASVVSKIYGHMNDSVRPSIYAELELLLLTFCTGIQDAVSFPDYHCFASNQTGNTVFLMLAIVMPSFDGPMFITANIGAALGFFLAAGWLTGQLSHLVGARQRWWLVLCNFFQAVLVFAAAAIQHVYGTELRGSAAVTAVALLAFASGSQVVQSRSLAMTEISTAMATAAWVDLMMDPHMFRVKNNRARDRRVSFLLALTLGCLAGAGIYKTAGSAAAIFVSAAGKMLVTVMYLFNGAERPKENDAESGSL</sequence>
<dbReference type="Proteomes" id="UP001390339">
    <property type="component" value="Unassembled WGS sequence"/>
</dbReference>
<evidence type="ECO:0000313" key="3">
    <source>
        <dbReference type="EMBL" id="KAK8873041.1"/>
    </source>
</evidence>